<comment type="caution">
    <text evidence="2">The sequence shown here is derived from an EMBL/GenBank/DDBJ whole genome shotgun (WGS) entry which is preliminary data.</text>
</comment>
<dbReference type="RefSeq" id="WP_230365013.1">
    <property type="nucleotide sequence ID" value="NZ_JAJALK010000001.1"/>
</dbReference>
<proteinExistence type="predicted"/>
<organism evidence="2 3">
    <name type="scientific">Methylobacterium brachiatum</name>
    <dbReference type="NCBI Taxonomy" id="269660"/>
    <lineage>
        <taxon>Bacteria</taxon>
        <taxon>Pseudomonadati</taxon>
        <taxon>Pseudomonadota</taxon>
        <taxon>Alphaproteobacteria</taxon>
        <taxon>Hyphomicrobiales</taxon>
        <taxon>Methylobacteriaceae</taxon>
        <taxon>Methylobacterium</taxon>
    </lineage>
</organism>
<evidence type="ECO:0000256" key="1">
    <source>
        <dbReference type="SAM" id="Phobius"/>
    </source>
</evidence>
<keyword evidence="1" id="KW-0812">Transmembrane</keyword>
<name>A0AAJ1TI35_9HYPH</name>
<keyword evidence="1" id="KW-0472">Membrane</keyword>
<sequence length="66" mass="6698">MILVLRSTHGTTARSVRPPITLEAGNDAGARIIADAARYQTIGSFQALALAVAAAVVTPALLGLAL</sequence>
<evidence type="ECO:0000313" key="2">
    <source>
        <dbReference type="EMBL" id="MDQ0541415.1"/>
    </source>
</evidence>
<evidence type="ECO:0000313" key="3">
    <source>
        <dbReference type="Proteomes" id="UP001223420"/>
    </source>
</evidence>
<dbReference type="Proteomes" id="UP001223420">
    <property type="component" value="Unassembled WGS sequence"/>
</dbReference>
<reference evidence="2" key="1">
    <citation type="submission" date="2023-07" db="EMBL/GenBank/DDBJ databases">
        <title>Genomic Encyclopedia of Type Strains, Phase IV (KMG-IV): sequencing the most valuable type-strain genomes for metagenomic binning, comparative biology and taxonomic classification.</title>
        <authorList>
            <person name="Goeker M."/>
        </authorList>
    </citation>
    <scope>NUCLEOTIDE SEQUENCE</scope>
    <source>
        <strain evidence="2">DSM 19569</strain>
    </source>
</reference>
<dbReference type="AlphaFoldDB" id="A0AAJ1TI35"/>
<protein>
    <submittedName>
        <fullName evidence="2">Uncharacterized protein</fullName>
    </submittedName>
</protein>
<keyword evidence="1" id="KW-1133">Transmembrane helix</keyword>
<feature type="transmembrane region" description="Helical" evidence="1">
    <location>
        <begin position="47"/>
        <end position="65"/>
    </location>
</feature>
<gene>
    <name evidence="2" type="ORF">QO001_000323</name>
</gene>
<accession>A0AAJ1TI35</accession>
<dbReference type="EMBL" id="JAUSWL010000001">
    <property type="protein sequence ID" value="MDQ0541415.1"/>
    <property type="molecule type" value="Genomic_DNA"/>
</dbReference>